<evidence type="ECO:0000256" key="2">
    <source>
        <dbReference type="SAM" id="Phobius"/>
    </source>
</evidence>
<dbReference type="EMBL" id="NVLK01000033">
    <property type="protein sequence ID" value="PEC20961.1"/>
    <property type="molecule type" value="Genomic_DNA"/>
</dbReference>
<proteinExistence type="predicted"/>
<organism evidence="4 5">
    <name type="scientific">Bacillus cereus</name>
    <dbReference type="NCBI Taxonomy" id="1396"/>
    <lineage>
        <taxon>Bacteria</taxon>
        <taxon>Bacillati</taxon>
        <taxon>Bacillota</taxon>
        <taxon>Bacilli</taxon>
        <taxon>Bacillales</taxon>
        <taxon>Bacillaceae</taxon>
        <taxon>Bacillus</taxon>
        <taxon>Bacillus cereus group</taxon>
    </lineage>
</organism>
<evidence type="ECO:0000313" key="5">
    <source>
        <dbReference type="Proteomes" id="UP000220006"/>
    </source>
</evidence>
<dbReference type="AlphaFoldDB" id="A0A2A7HVE6"/>
<name>A0A2A7HVE6_BACCE</name>
<keyword evidence="3" id="KW-0732">Signal</keyword>
<comment type="caution">
    <text evidence="4">The sequence shown here is derived from an EMBL/GenBank/DDBJ whole genome shotgun (WGS) entry which is preliminary data.</text>
</comment>
<dbReference type="RefSeq" id="WP_097904733.1">
    <property type="nucleotide sequence ID" value="NZ_NVLK01000033.1"/>
</dbReference>
<evidence type="ECO:0000256" key="3">
    <source>
        <dbReference type="SAM" id="SignalP"/>
    </source>
</evidence>
<keyword evidence="2" id="KW-0812">Transmembrane</keyword>
<feature type="compositionally biased region" description="Basic and acidic residues" evidence="1">
    <location>
        <begin position="46"/>
        <end position="119"/>
    </location>
</feature>
<feature type="region of interest" description="Disordered" evidence="1">
    <location>
        <begin position="46"/>
        <end position="134"/>
    </location>
</feature>
<accession>A0A2A7HVE6</accession>
<feature type="chain" id="PRO_5013037998" evidence="3">
    <location>
        <begin position="25"/>
        <end position="177"/>
    </location>
</feature>
<sequence length="177" mass="19226">MKKKLLPICAMALLTVGYSSVASASTGTLTKEEAAQVQSDVAKKEEAIKAQQKNDAEKKQAAQVQEKSDMAKKEEAIKAEKKSEEEKKRIAQEQLKSDMAKKEAAIKEQQKNEVAKKEAAQVQQKNDAVKKEVAKPVVQGEKLPNTASNNVAMMALSACLVAIGTLFGLNRRSKVKA</sequence>
<dbReference type="Proteomes" id="UP000220006">
    <property type="component" value="Unassembled WGS sequence"/>
</dbReference>
<keyword evidence="2" id="KW-1133">Transmembrane helix</keyword>
<reference evidence="4 5" key="1">
    <citation type="submission" date="2017-09" db="EMBL/GenBank/DDBJ databases">
        <title>Large-scale bioinformatics analysis of Bacillus genomes uncovers conserved roles of natural products in bacterial physiology.</title>
        <authorList>
            <consortium name="Agbiome Team Llc"/>
            <person name="Bleich R.M."/>
            <person name="Grubbs K.J."/>
            <person name="Santa Maria K.C."/>
            <person name="Allen S.E."/>
            <person name="Farag S."/>
            <person name="Shank E.A."/>
            <person name="Bowers A."/>
        </authorList>
    </citation>
    <scope>NUCLEOTIDE SEQUENCE [LARGE SCALE GENOMIC DNA]</scope>
    <source>
        <strain evidence="4 5">AFS096845</strain>
    </source>
</reference>
<feature type="signal peptide" evidence="3">
    <location>
        <begin position="1"/>
        <end position="24"/>
    </location>
</feature>
<keyword evidence="2" id="KW-0472">Membrane</keyword>
<dbReference type="NCBIfam" id="TIGR01167">
    <property type="entry name" value="LPXTG_anchor"/>
    <property type="match status" value="1"/>
</dbReference>
<protein>
    <submittedName>
        <fullName evidence="4">Cell surface protein</fullName>
    </submittedName>
</protein>
<gene>
    <name evidence="4" type="ORF">COM96_16830</name>
</gene>
<evidence type="ECO:0000313" key="4">
    <source>
        <dbReference type="EMBL" id="PEC20961.1"/>
    </source>
</evidence>
<evidence type="ECO:0000256" key="1">
    <source>
        <dbReference type="SAM" id="MobiDB-lite"/>
    </source>
</evidence>
<feature type="transmembrane region" description="Helical" evidence="2">
    <location>
        <begin position="151"/>
        <end position="169"/>
    </location>
</feature>